<feature type="compositionally biased region" description="Polar residues" evidence="1">
    <location>
        <begin position="220"/>
        <end position="244"/>
    </location>
</feature>
<name>A0ABP1CTD3_9APHY</name>
<feature type="compositionally biased region" description="Polar residues" evidence="1">
    <location>
        <begin position="1323"/>
        <end position="1335"/>
    </location>
</feature>
<feature type="compositionally biased region" description="Basic and acidic residues" evidence="1">
    <location>
        <begin position="1118"/>
        <end position="1128"/>
    </location>
</feature>
<feature type="compositionally biased region" description="Polar residues" evidence="1">
    <location>
        <begin position="1284"/>
        <end position="1295"/>
    </location>
</feature>
<feature type="region of interest" description="Disordered" evidence="1">
    <location>
        <begin position="507"/>
        <end position="632"/>
    </location>
</feature>
<keyword evidence="3" id="KW-1185">Reference proteome</keyword>
<feature type="region of interest" description="Disordered" evidence="1">
    <location>
        <begin position="700"/>
        <end position="797"/>
    </location>
</feature>
<feature type="compositionally biased region" description="Polar residues" evidence="1">
    <location>
        <begin position="600"/>
        <end position="632"/>
    </location>
</feature>
<feature type="region of interest" description="Disordered" evidence="1">
    <location>
        <begin position="854"/>
        <end position="875"/>
    </location>
</feature>
<feature type="region of interest" description="Disordered" evidence="1">
    <location>
        <begin position="1063"/>
        <end position="1181"/>
    </location>
</feature>
<feature type="region of interest" description="Disordered" evidence="1">
    <location>
        <begin position="286"/>
        <end position="305"/>
    </location>
</feature>
<protein>
    <submittedName>
        <fullName evidence="2">Uncharacterized protein</fullName>
    </submittedName>
</protein>
<proteinExistence type="predicted"/>
<feature type="compositionally biased region" description="Polar residues" evidence="1">
    <location>
        <begin position="966"/>
        <end position="995"/>
    </location>
</feature>
<sequence>MAADIQTASPFSRLPRLGFNFGPKPSPPSPLRGSPQAQQAQDKEEKADDWYIPYNGPIEAPKPPRAESSQDRESWGDVLGGWLTDDHGRTSQERQGGFSRTRALSSASHLTTSSGNVDPSRKSIAIKSPNVRIPGKPRVTIPSFINLDNAGGIGDVPMPAERSSKYESTIATPHTATTGSNPNRSSLASIWSFGKRGLSHSVSMDQLTKTRSGTTRERANTSAYVPPTTSAMSMSQRGNASNSRPAPVAEDNEYYYSSLLVHQSTPGDPPSDQHDLRSHPYAVAFPSTSAPSQPQSAPPIARDKGKAKLLDPGKLTITWLDPRGQNRVPAYLKPSPRNSILKASLSTPNLRDIPKGKQRWLSAETWCDAIILPRPRFALRLVEGAPSGRIVSPPESPVLSPGETQDSRNKFVKDPAAPPGQTPEQSVSMGNLISTSPPSPPQSREAEPTRRASPASPVEKPPERLKPPRPKSWALDDLALPSPVPSLAQVLAEGEQLDKEREIWRAKATHSFQNKRARSVSRARSKSTSQARRDTESPLEYLAGRTLLGTQAVPPKIHVHAPPVPRSPHTTTSRTAISSVFSTHSQNLSRATSRTRSHAHSNSLGGSVTRSRTSPDASTSGHGHTRSQSLSKSAFKLVKSTAALCGFNDKSPLATPSDEKAIAMEGALRGSDTKFIRLQDQVRDENRENERDDVVVITPTSPSAALAIPRGSPADRLNDASPTPSGLSASEGIGIAISSPLPSEDHSHGPIHIPSHPYAQGVSYPYKQPVKVQIPDKPTSSEGEPISATSTATSANRHRQPVLVHPYAQATHPYAAGGFGRAQYVEVPPPPHTDSLYAELTPGHVREFGPDAIRYSPYPPSASSSSNGHGHEPETKQVAEKIILTPQVVTSSDHPYVRNANTRFSELVFGDALVRTMRHSASIDSGFGPSEIEDHNQRIDPADSKTELLQDDESDQRQRGRADTGVTYNNSSDSPNVFHATSGTSSNAVASSGSENAHPPVFIRRTASNATGLSATTHASNSAGSSPGMVSHESSPPLSPRPLNDSDDLERFRDLFYKPTVNADRQSIASSEQRRPSVGSRKTSGSITFEVSSQRSRSISGLTNLARQISEDLEELREEGAESRRDQDNSSPMWGSRFGSVRGSRPDDMSDDPRSLLSQRTSSSDSPAGTQLPLRLPIDVSYPNPTANFPEDIEPEEIESSRASSVFEGASLIDEPSDNFRFGEVGAVSTPPAVPNPHRFSTRLSLIVDDEEHDRHLGSDLASARIPSSQFNLSPLTPDAARSSYMTSDTGSRMSGLSDFPAPPTLTSHMSIGTPYMPHQEDTTLTSIGESQNTTRPPPLLREESNDTFGIRLRRDNFGEAL</sequence>
<feature type="compositionally biased region" description="Basic and acidic residues" evidence="1">
    <location>
        <begin position="932"/>
        <end position="948"/>
    </location>
</feature>
<feature type="region of interest" description="Disordered" evidence="1">
    <location>
        <begin position="204"/>
        <end position="248"/>
    </location>
</feature>
<feature type="compositionally biased region" description="Low complexity" evidence="1">
    <location>
        <begin position="286"/>
        <end position="299"/>
    </location>
</feature>
<feature type="compositionally biased region" description="Basic residues" evidence="1">
    <location>
        <begin position="513"/>
        <end position="525"/>
    </location>
</feature>
<feature type="compositionally biased region" description="Low complexity" evidence="1">
    <location>
        <begin position="1155"/>
        <end position="1166"/>
    </location>
</feature>
<evidence type="ECO:0000256" key="1">
    <source>
        <dbReference type="SAM" id="MobiDB-lite"/>
    </source>
</evidence>
<organism evidence="2 3">
    <name type="scientific">Somion occarium</name>
    <dbReference type="NCBI Taxonomy" id="3059160"/>
    <lineage>
        <taxon>Eukaryota</taxon>
        <taxon>Fungi</taxon>
        <taxon>Dikarya</taxon>
        <taxon>Basidiomycota</taxon>
        <taxon>Agaricomycotina</taxon>
        <taxon>Agaricomycetes</taxon>
        <taxon>Polyporales</taxon>
        <taxon>Cerrenaceae</taxon>
        <taxon>Somion</taxon>
    </lineage>
</organism>
<reference evidence="3" key="1">
    <citation type="submission" date="2024-04" db="EMBL/GenBank/DDBJ databases">
        <authorList>
            <person name="Shaw F."/>
            <person name="Minotto A."/>
        </authorList>
    </citation>
    <scope>NUCLEOTIDE SEQUENCE [LARGE SCALE GENOMIC DNA]</scope>
</reference>
<feature type="compositionally biased region" description="Polar residues" evidence="1">
    <location>
        <begin position="1015"/>
        <end position="1025"/>
    </location>
</feature>
<feature type="region of interest" description="Disordered" evidence="1">
    <location>
        <begin position="1015"/>
        <end position="1047"/>
    </location>
</feature>
<dbReference type="Proteomes" id="UP001497453">
    <property type="component" value="Chromosome 11"/>
</dbReference>
<feature type="compositionally biased region" description="Low complexity" evidence="1">
    <location>
        <begin position="725"/>
        <end position="739"/>
    </location>
</feature>
<feature type="region of interest" description="Disordered" evidence="1">
    <location>
        <begin position="387"/>
        <end position="479"/>
    </location>
</feature>
<feature type="region of interest" description="Disordered" evidence="1">
    <location>
        <begin position="1"/>
        <end position="148"/>
    </location>
</feature>
<feature type="compositionally biased region" description="Polar residues" evidence="1">
    <location>
        <begin position="204"/>
        <end position="213"/>
    </location>
</feature>
<feature type="region of interest" description="Disordered" evidence="1">
    <location>
        <begin position="1269"/>
        <end position="1348"/>
    </location>
</feature>
<dbReference type="EMBL" id="OZ037954">
    <property type="protein sequence ID" value="CAL1698941.1"/>
    <property type="molecule type" value="Genomic_DNA"/>
</dbReference>
<evidence type="ECO:0000313" key="2">
    <source>
        <dbReference type="EMBL" id="CAL1698941.1"/>
    </source>
</evidence>
<feature type="compositionally biased region" description="Polar residues" evidence="1">
    <location>
        <begin position="1080"/>
        <end position="1107"/>
    </location>
</feature>
<feature type="compositionally biased region" description="Low complexity" evidence="1">
    <location>
        <begin position="103"/>
        <end position="114"/>
    </location>
</feature>
<feature type="compositionally biased region" description="Basic and acidic residues" evidence="1">
    <location>
        <begin position="62"/>
        <end position="75"/>
    </location>
</feature>
<feature type="region of interest" description="Disordered" evidence="1">
    <location>
        <begin position="922"/>
        <end position="999"/>
    </location>
</feature>
<feature type="compositionally biased region" description="Polar residues" evidence="1">
    <location>
        <begin position="422"/>
        <end position="436"/>
    </location>
</feature>
<feature type="compositionally biased region" description="Polar residues" evidence="1">
    <location>
        <begin position="568"/>
        <end position="592"/>
    </location>
</feature>
<accession>A0ABP1CTD3</accession>
<evidence type="ECO:0000313" key="3">
    <source>
        <dbReference type="Proteomes" id="UP001497453"/>
    </source>
</evidence>
<feature type="compositionally biased region" description="Basic and acidic residues" evidence="1">
    <location>
        <begin position="1144"/>
        <end position="1154"/>
    </location>
</feature>
<gene>
    <name evidence="2" type="ORF">GFSPODELE1_LOCUS2418</name>
</gene>
<feature type="compositionally biased region" description="Polar residues" evidence="1">
    <location>
        <begin position="778"/>
        <end position="795"/>
    </location>
</feature>
<feature type="compositionally biased region" description="Polar residues" evidence="1">
    <location>
        <begin position="1"/>
        <end position="10"/>
    </location>
</feature>